<dbReference type="OrthoDB" id="5975353at2759"/>
<dbReference type="EMBL" id="MU825875">
    <property type="protein sequence ID" value="KAJ7386748.1"/>
    <property type="molecule type" value="Genomic_DNA"/>
</dbReference>
<organism evidence="1 2">
    <name type="scientific">Desmophyllum pertusum</name>
    <dbReference type="NCBI Taxonomy" id="174260"/>
    <lineage>
        <taxon>Eukaryota</taxon>
        <taxon>Metazoa</taxon>
        <taxon>Cnidaria</taxon>
        <taxon>Anthozoa</taxon>
        <taxon>Hexacorallia</taxon>
        <taxon>Scleractinia</taxon>
        <taxon>Caryophylliina</taxon>
        <taxon>Caryophylliidae</taxon>
        <taxon>Desmophyllum</taxon>
    </lineage>
</organism>
<comment type="caution">
    <text evidence="1">The sequence shown here is derived from an EMBL/GenBank/DDBJ whole genome shotgun (WGS) entry which is preliminary data.</text>
</comment>
<evidence type="ECO:0000313" key="2">
    <source>
        <dbReference type="Proteomes" id="UP001163046"/>
    </source>
</evidence>
<proteinExistence type="predicted"/>
<accession>A0A9W9ZRS4</accession>
<gene>
    <name evidence="1" type="ORF">OS493_006762</name>
</gene>
<dbReference type="AlphaFoldDB" id="A0A9W9ZRS4"/>
<protein>
    <recommendedName>
        <fullName evidence="3">Helitron helicase-like domain-containing protein</fullName>
    </recommendedName>
</protein>
<name>A0A9W9ZRS4_9CNID</name>
<sequence>MERQPFSGLCHVLIFNGQNSINSDVNSQLADSERRENVINNPHLLDWLFIERTEAFVKYWLKETLGATWHWFRYEYAVQRGSIHCHGVAKLKSDPNLCELSQKALKGHLAAKSIKENNYEHFETEELLQKQQLIKEGQDAENIVCDYVDFLMCTENPCNPDDGNWYEEIHSKDGTLHYRVKVITKRNDTRLNNHQRLQLQGWRANCDIQVIIDYHSCIEYIAKYASKSEKMSSVAKEAFTTVLSESPYDSDSAKVIKKLMMRAIGQRDMGVQEVMHQLLSIKLFTSRFCKGKVGINQRNSPVVVKTYPNYSSNPKGPYYGLFCKYKLLKFKPWHHTLDNIWDNQECPDPVYVQAWHSFLTTSLARELVPDWLHQLDSISQYVDDIAHDEDTNENDTGEREEWMYLADLNFQNNTSVNKVSLYPKGFWDRDASNYS</sequence>
<evidence type="ECO:0008006" key="3">
    <source>
        <dbReference type="Google" id="ProtNLM"/>
    </source>
</evidence>
<dbReference type="Proteomes" id="UP001163046">
    <property type="component" value="Unassembled WGS sequence"/>
</dbReference>
<reference evidence="1" key="1">
    <citation type="submission" date="2023-01" db="EMBL/GenBank/DDBJ databases">
        <title>Genome assembly of the deep-sea coral Lophelia pertusa.</title>
        <authorList>
            <person name="Herrera S."/>
            <person name="Cordes E."/>
        </authorList>
    </citation>
    <scope>NUCLEOTIDE SEQUENCE</scope>
    <source>
        <strain evidence="1">USNM1676648</strain>
        <tissue evidence="1">Polyp</tissue>
    </source>
</reference>
<keyword evidence="2" id="KW-1185">Reference proteome</keyword>
<evidence type="ECO:0000313" key="1">
    <source>
        <dbReference type="EMBL" id="KAJ7386748.1"/>
    </source>
</evidence>